<feature type="domain" description="F-box" evidence="1">
    <location>
        <begin position="9"/>
        <end position="49"/>
    </location>
</feature>
<dbReference type="EMBL" id="JAPWTK010000275">
    <property type="protein sequence ID" value="KAJ8943808.1"/>
    <property type="molecule type" value="Genomic_DNA"/>
</dbReference>
<name>A0AAV8XXL1_9CUCU</name>
<dbReference type="SUPFAM" id="SSF81383">
    <property type="entry name" value="F-box domain"/>
    <property type="match status" value="1"/>
</dbReference>
<proteinExistence type="predicted"/>
<protein>
    <recommendedName>
        <fullName evidence="1">F-box domain-containing protein</fullName>
    </recommendedName>
</protein>
<dbReference type="Proteomes" id="UP001162162">
    <property type="component" value="Unassembled WGS sequence"/>
</dbReference>
<evidence type="ECO:0000259" key="1">
    <source>
        <dbReference type="PROSITE" id="PS50181"/>
    </source>
</evidence>
<dbReference type="AlphaFoldDB" id="A0AAV8XXL1"/>
<dbReference type="Gene3D" id="1.20.1280.50">
    <property type="match status" value="1"/>
</dbReference>
<accession>A0AAV8XXL1</accession>
<dbReference type="Pfam" id="PF00646">
    <property type="entry name" value="F-box"/>
    <property type="match status" value="1"/>
</dbReference>
<dbReference type="InterPro" id="IPR036047">
    <property type="entry name" value="F-box-like_dom_sf"/>
</dbReference>
<evidence type="ECO:0000313" key="2">
    <source>
        <dbReference type="EMBL" id="KAJ8943808.1"/>
    </source>
</evidence>
<keyword evidence="3" id="KW-1185">Reference proteome</keyword>
<gene>
    <name evidence="2" type="ORF">NQ318_020880</name>
</gene>
<dbReference type="InterPro" id="IPR001810">
    <property type="entry name" value="F-box_dom"/>
</dbReference>
<comment type="caution">
    <text evidence="2">The sequence shown here is derived from an EMBL/GenBank/DDBJ whole genome shotgun (WGS) entry which is preliminary data.</text>
</comment>
<reference evidence="2" key="1">
    <citation type="journal article" date="2023" name="Insect Mol. Biol.">
        <title>Genome sequencing provides insights into the evolution of gene families encoding plant cell wall-degrading enzymes in longhorned beetles.</title>
        <authorList>
            <person name="Shin N.R."/>
            <person name="Okamura Y."/>
            <person name="Kirsch R."/>
            <person name="Pauchet Y."/>
        </authorList>
    </citation>
    <scope>NUCLEOTIDE SEQUENCE</scope>
    <source>
        <strain evidence="2">AMC_N1</strain>
    </source>
</reference>
<dbReference type="SMART" id="SM00256">
    <property type="entry name" value="FBOX"/>
    <property type="match status" value="1"/>
</dbReference>
<organism evidence="2 3">
    <name type="scientific">Aromia moschata</name>
    <dbReference type="NCBI Taxonomy" id="1265417"/>
    <lineage>
        <taxon>Eukaryota</taxon>
        <taxon>Metazoa</taxon>
        <taxon>Ecdysozoa</taxon>
        <taxon>Arthropoda</taxon>
        <taxon>Hexapoda</taxon>
        <taxon>Insecta</taxon>
        <taxon>Pterygota</taxon>
        <taxon>Neoptera</taxon>
        <taxon>Endopterygota</taxon>
        <taxon>Coleoptera</taxon>
        <taxon>Polyphaga</taxon>
        <taxon>Cucujiformia</taxon>
        <taxon>Chrysomeloidea</taxon>
        <taxon>Cerambycidae</taxon>
        <taxon>Cerambycinae</taxon>
        <taxon>Callichromatini</taxon>
        <taxon>Aromia</taxon>
    </lineage>
</organism>
<dbReference type="PROSITE" id="PS50181">
    <property type="entry name" value="FBOX"/>
    <property type="match status" value="1"/>
</dbReference>
<sequence length="92" mass="10846">MANSWQDIIPVELITEIYKFLPRSDRLSCSMVCQKWKKALDRKDLWKKIVLYLDKDFLEPSTILLTSEYYRHINALEIGWEKTADPEPLAAT</sequence>
<evidence type="ECO:0000313" key="3">
    <source>
        <dbReference type="Proteomes" id="UP001162162"/>
    </source>
</evidence>